<keyword evidence="1" id="KW-0732">Signal</keyword>
<dbReference type="EMBL" id="QURH01000174">
    <property type="protein sequence ID" value="RFU41981.1"/>
    <property type="molecule type" value="Genomic_DNA"/>
</dbReference>
<organism evidence="2 3">
    <name type="scientific">Actinomadura logoneensis</name>
    <dbReference type="NCBI Taxonomy" id="2293572"/>
    <lineage>
        <taxon>Bacteria</taxon>
        <taxon>Bacillati</taxon>
        <taxon>Actinomycetota</taxon>
        <taxon>Actinomycetes</taxon>
        <taxon>Streptosporangiales</taxon>
        <taxon>Thermomonosporaceae</taxon>
        <taxon>Actinomadura</taxon>
    </lineage>
</organism>
<comment type="caution">
    <text evidence="2">The sequence shown here is derived from an EMBL/GenBank/DDBJ whole genome shotgun (WGS) entry which is preliminary data.</text>
</comment>
<reference evidence="2 3" key="1">
    <citation type="submission" date="2018-08" db="EMBL/GenBank/DDBJ databases">
        <title>Actinomadura jelena sp. nov., a novel Actinomycete isolated from soil in Chad.</title>
        <authorList>
            <person name="Shi L."/>
        </authorList>
    </citation>
    <scope>NUCLEOTIDE SEQUENCE [LARGE SCALE GENOMIC DNA]</scope>
    <source>
        <strain evidence="2 3">NEAU-G17</strain>
    </source>
</reference>
<sequence length="86" mass="9301">MNVRAMVIAAACALSAGAVAVPAQAAAPCDFTQANMTIEQAVSKLGRPTQQRFRSHPLYNSFKHRKLSTLPAGVRADFRTACQKRK</sequence>
<evidence type="ECO:0008006" key="4">
    <source>
        <dbReference type="Google" id="ProtNLM"/>
    </source>
</evidence>
<feature type="chain" id="PRO_5017003235" description="Hemophore-related protein" evidence="1">
    <location>
        <begin position="26"/>
        <end position="86"/>
    </location>
</feature>
<proteinExistence type="predicted"/>
<dbReference type="RefSeq" id="WP_117357009.1">
    <property type="nucleotide sequence ID" value="NZ_QURH01000174.1"/>
</dbReference>
<evidence type="ECO:0000313" key="3">
    <source>
        <dbReference type="Proteomes" id="UP000261811"/>
    </source>
</evidence>
<gene>
    <name evidence="2" type="ORF">DZF91_09005</name>
</gene>
<evidence type="ECO:0000313" key="2">
    <source>
        <dbReference type="EMBL" id="RFU41981.1"/>
    </source>
</evidence>
<accession>A0A372JPM2</accession>
<protein>
    <recommendedName>
        <fullName evidence="4">Hemophore-related protein</fullName>
    </recommendedName>
</protein>
<dbReference type="OrthoDB" id="3483708at2"/>
<evidence type="ECO:0000256" key="1">
    <source>
        <dbReference type="SAM" id="SignalP"/>
    </source>
</evidence>
<dbReference type="AlphaFoldDB" id="A0A372JPM2"/>
<dbReference type="Proteomes" id="UP000261811">
    <property type="component" value="Unassembled WGS sequence"/>
</dbReference>
<feature type="signal peptide" evidence="1">
    <location>
        <begin position="1"/>
        <end position="25"/>
    </location>
</feature>
<name>A0A372JPM2_9ACTN</name>
<keyword evidence="3" id="KW-1185">Reference proteome</keyword>